<organism evidence="1 2">
    <name type="scientific">Novosphingobium guangzhouense</name>
    <dbReference type="NCBI Taxonomy" id="1850347"/>
    <lineage>
        <taxon>Bacteria</taxon>
        <taxon>Pseudomonadati</taxon>
        <taxon>Pseudomonadota</taxon>
        <taxon>Alphaproteobacteria</taxon>
        <taxon>Sphingomonadales</taxon>
        <taxon>Sphingomonadaceae</taxon>
        <taxon>Novosphingobium</taxon>
    </lineage>
</organism>
<proteinExistence type="predicted"/>
<accession>A0A2K2G4U9</accession>
<dbReference type="OrthoDB" id="7193356at2"/>
<dbReference type="RefSeq" id="WP_103094766.1">
    <property type="nucleotide sequence ID" value="NZ_LYMM01000014.1"/>
</dbReference>
<protein>
    <submittedName>
        <fullName evidence="1">Uncharacterized protein</fullName>
    </submittedName>
</protein>
<keyword evidence="2" id="KW-1185">Reference proteome</keyword>
<evidence type="ECO:0000313" key="2">
    <source>
        <dbReference type="Proteomes" id="UP000236327"/>
    </source>
</evidence>
<sequence>MANCLSAHILIGGRLARSRYPQLIEAIKDDNPAVDWDGTPFDPGDIPVGKPLALMDHDVANGCFEEIERICRLHRLHYVRWSGASPGSFPSVRIVYTGSGEPQKFLTTEEDEQVFSIERIRELGSIETIEADYQRARRNPPPLLIVDDEPTDVVIPEIPHG</sequence>
<reference evidence="1 2" key="1">
    <citation type="submission" date="2016-05" db="EMBL/GenBank/DDBJ databases">
        <title>Complete genome sequence of Novosphingobium guangzhouense SA925(T).</title>
        <authorList>
            <person name="Sha S."/>
        </authorList>
    </citation>
    <scope>NUCLEOTIDE SEQUENCE [LARGE SCALE GENOMIC DNA]</scope>
    <source>
        <strain evidence="1 2">SA925</strain>
    </source>
</reference>
<gene>
    <name evidence="1" type="ORF">A8V01_13400</name>
</gene>
<comment type="caution">
    <text evidence="1">The sequence shown here is derived from an EMBL/GenBank/DDBJ whole genome shotgun (WGS) entry which is preliminary data.</text>
</comment>
<dbReference type="Proteomes" id="UP000236327">
    <property type="component" value="Unassembled WGS sequence"/>
</dbReference>
<dbReference type="EMBL" id="LYMM01000014">
    <property type="protein sequence ID" value="PNU06054.1"/>
    <property type="molecule type" value="Genomic_DNA"/>
</dbReference>
<dbReference type="AlphaFoldDB" id="A0A2K2G4U9"/>
<evidence type="ECO:0000313" key="1">
    <source>
        <dbReference type="EMBL" id="PNU06054.1"/>
    </source>
</evidence>
<name>A0A2K2G4U9_9SPHN</name>